<evidence type="ECO:0000256" key="1">
    <source>
        <dbReference type="ARBA" id="ARBA00004141"/>
    </source>
</evidence>
<dbReference type="InterPro" id="IPR006976">
    <property type="entry name" value="VanZ-like"/>
</dbReference>
<evidence type="ECO:0000313" key="7">
    <source>
        <dbReference type="EMBL" id="TAA75880.1"/>
    </source>
</evidence>
<feature type="transmembrane region" description="Helical" evidence="5">
    <location>
        <begin position="64"/>
        <end position="84"/>
    </location>
</feature>
<evidence type="ECO:0000256" key="3">
    <source>
        <dbReference type="ARBA" id="ARBA00022989"/>
    </source>
</evidence>
<organism evidence="7 8">
    <name type="scientific">Candidatus Electronema aureum</name>
    <dbReference type="NCBI Taxonomy" id="2005002"/>
    <lineage>
        <taxon>Bacteria</taxon>
        <taxon>Pseudomonadati</taxon>
        <taxon>Thermodesulfobacteriota</taxon>
        <taxon>Desulfobulbia</taxon>
        <taxon>Desulfobulbales</taxon>
        <taxon>Desulfobulbaceae</taxon>
        <taxon>Candidatus Electronema</taxon>
    </lineage>
</organism>
<feature type="transmembrane region" description="Helical" evidence="5">
    <location>
        <begin position="42"/>
        <end position="57"/>
    </location>
</feature>
<protein>
    <submittedName>
        <fullName evidence="7">VanZ like family protein</fullName>
    </submittedName>
</protein>
<keyword evidence="3 5" id="KW-1133">Transmembrane helix</keyword>
<feature type="transmembrane region" description="Helical" evidence="5">
    <location>
        <begin position="90"/>
        <end position="107"/>
    </location>
</feature>
<keyword evidence="2 5" id="KW-0812">Transmembrane</keyword>
<evidence type="ECO:0000259" key="6">
    <source>
        <dbReference type="Pfam" id="PF04892"/>
    </source>
</evidence>
<gene>
    <name evidence="7" type="ORF">CDV28_1022</name>
</gene>
<dbReference type="GO" id="GO:0016020">
    <property type="term" value="C:membrane"/>
    <property type="evidence" value="ECO:0007669"/>
    <property type="project" value="UniProtKB-SubCell"/>
</dbReference>
<evidence type="ECO:0000313" key="8">
    <source>
        <dbReference type="Proteomes" id="UP000316238"/>
    </source>
</evidence>
<dbReference type="InterPro" id="IPR035952">
    <property type="entry name" value="Rhomboid-like_sf"/>
</dbReference>
<feature type="transmembrane region" description="Helical" evidence="5">
    <location>
        <begin position="9"/>
        <end position="30"/>
    </location>
</feature>
<accession>A0A521G4I9</accession>
<comment type="caution">
    <text evidence="7">The sequence shown here is derived from an EMBL/GenBank/DDBJ whole genome shotgun (WGS) entry which is preliminary data.</text>
</comment>
<sequence length="118" mass="13401">MRLLNLIRTYWIICTTFTLAAITVLSLLPLPTLPPVPGKDKTLHLIAYAALMFPVGLRRSMRILAIFLLFVLYSGMIELIQPYVNRYGEWLDLAANTLGLACGLLLAEMLRRLNDRRV</sequence>
<proteinExistence type="predicted"/>
<comment type="subcellular location">
    <subcellularLocation>
        <location evidence="1">Membrane</location>
        <topology evidence="1">Multi-pass membrane protein</topology>
    </subcellularLocation>
</comment>
<dbReference type="AlphaFoldDB" id="A0A521G4I9"/>
<dbReference type="PANTHER" id="PTHR28008:SF1">
    <property type="entry name" value="DOMAIN PROTEIN, PUTATIVE (AFU_ORTHOLOGUE AFUA_3G10980)-RELATED"/>
    <property type="match status" value="1"/>
</dbReference>
<dbReference type="PANTHER" id="PTHR28008">
    <property type="entry name" value="DOMAIN PROTEIN, PUTATIVE (AFU_ORTHOLOGUE AFUA_3G10980)-RELATED"/>
    <property type="match status" value="1"/>
</dbReference>
<dbReference type="Proteomes" id="UP000316238">
    <property type="component" value="Unassembled WGS sequence"/>
</dbReference>
<evidence type="ECO:0000256" key="5">
    <source>
        <dbReference type="SAM" id="Phobius"/>
    </source>
</evidence>
<dbReference type="SUPFAM" id="SSF144091">
    <property type="entry name" value="Rhomboid-like"/>
    <property type="match status" value="1"/>
</dbReference>
<evidence type="ECO:0000256" key="2">
    <source>
        <dbReference type="ARBA" id="ARBA00022692"/>
    </source>
</evidence>
<reference evidence="7" key="1">
    <citation type="submission" date="2017-07" db="EMBL/GenBank/DDBJ databases">
        <title>The cable genome - Insights into the physiology and evolution of filamentous bacteria capable of sulfide oxidation via long distance electron transfer.</title>
        <authorList>
            <person name="Thorup C."/>
            <person name="Bjerg J.T."/>
            <person name="Schreiber L."/>
            <person name="Nielsen L.P."/>
            <person name="Kjeldsen K.U."/>
            <person name="Boesen T."/>
            <person name="Boggild A."/>
            <person name="Meysman F."/>
            <person name="Geelhoed J."/>
            <person name="Schramm A."/>
        </authorList>
    </citation>
    <scope>NUCLEOTIDE SEQUENCE [LARGE SCALE GENOMIC DNA]</scope>
    <source>
        <strain evidence="7">GS</strain>
    </source>
</reference>
<dbReference type="EMBL" id="NQJD01000002">
    <property type="protein sequence ID" value="TAA75880.1"/>
    <property type="molecule type" value="Genomic_DNA"/>
</dbReference>
<keyword evidence="4 5" id="KW-0472">Membrane</keyword>
<evidence type="ECO:0000256" key="4">
    <source>
        <dbReference type="ARBA" id="ARBA00023136"/>
    </source>
</evidence>
<dbReference type="Pfam" id="PF04892">
    <property type="entry name" value="VanZ"/>
    <property type="match status" value="1"/>
</dbReference>
<name>A0A521G4I9_9BACT</name>
<feature type="domain" description="VanZ-like" evidence="6">
    <location>
        <begin position="40"/>
        <end position="110"/>
    </location>
</feature>
<keyword evidence="8" id="KW-1185">Reference proteome</keyword>